<dbReference type="PANTHER" id="PTHR45566">
    <property type="entry name" value="HTH-TYPE TRANSCRIPTIONAL REGULATOR YHJB-RELATED"/>
    <property type="match status" value="1"/>
</dbReference>
<evidence type="ECO:0000259" key="2">
    <source>
        <dbReference type="PROSITE" id="PS50110"/>
    </source>
</evidence>
<dbReference type="InterPro" id="IPR001789">
    <property type="entry name" value="Sig_transdc_resp-reg_receiver"/>
</dbReference>
<feature type="non-terminal residue" evidence="3">
    <location>
        <position position="74"/>
    </location>
</feature>
<dbReference type="Pfam" id="PF00072">
    <property type="entry name" value="Response_reg"/>
    <property type="match status" value="1"/>
</dbReference>
<dbReference type="InterPro" id="IPR011006">
    <property type="entry name" value="CheY-like_superfamily"/>
</dbReference>
<organism evidence="3">
    <name type="scientific">marine sediment metagenome</name>
    <dbReference type="NCBI Taxonomy" id="412755"/>
    <lineage>
        <taxon>unclassified sequences</taxon>
        <taxon>metagenomes</taxon>
        <taxon>ecological metagenomes</taxon>
    </lineage>
</organism>
<dbReference type="InterPro" id="IPR058245">
    <property type="entry name" value="NreC/VraR/RcsB-like_REC"/>
</dbReference>
<reference evidence="3" key="1">
    <citation type="journal article" date="2014" name="Front. Microbiol.">
        <title>High frequency of phylogenetically diverse reductive dehalogenase-homologous genes in deep subseafloor sedimentary metagenomes.</title>
        <authorList>
            <person name="Kawai M."/>
            <person name="Futagami T."/>
            <person name="Toyoda A."/>
            <person name="Takaki Y."/>
            <person name="Nishi S."/>
            <person name="Hori S."/>
            <person name="Arai W."/>
            <person name="Tsubouchi T."/>
            <person name="Morono Y."/>
            <person name="Uchiyama I."/>
            <person name="Ito T."/>
            <person name="Fujiyama A."/>
            <person name="Inagaki F."/>
            <person name="Takami H."/>
        </authorList>
    </citation>
    <scope>NUCLEOTIDE SEQUENCE</scope>
    <source>
        <strain evidence="3">Expedition CK06-06</strain>
    </source>
</reference>
<dbReference type="CDD" id="cd17535">
    <property type="entry name" value="REC_NarL-like"/>
    <property type="match status" value="1"/>
</dbReference>
<feature type="region of interest" description="Disordered" evidence="1">
    <location>
        <begin position="1"/>
        <end position="20"/>
    </location>
</feature>
<feature type="domain" description="Response regulatory" evidence="2">
    <location>
        <begin position="20"/>
        <end position="74"/>
    </location>
</feature>
<dbReference type="SUPFAM" id="SSF52172">
    <property type="entry name" value="CheY-like"/>
    <property type="match status" value="1"/>
</dbReference>
<accession>X0RIT3</accession>
<dbReference type="EMBL" id="BARS01007734">
    <property type="protein sequence ID" value="GAF68759.1"/>
    <property type="molecule type" value="Genomic_DNA"/>
</dbReference>
<sequence length="74" mass="7997">MRHVPSKTPKAGPSGSGPIRVVIADDHPVVREGLRIMLKTRGMVLVGEAATGSEAVERVRELKPDVVLMDVRMP</sequence>
<name>X0RIT3_9ZZZZ</name>
<dbReference type="InterPro" id="IPR051015">
    <property type="entry name" value="EvgA-like"/>
</dbReference>
<dbReference type="PANTHER" id="PTHR45566:SF2">
    <property type="entry name" value="NARL SUBFAMILY"/>
    <property type="match status" value="1"/>
</dbReference>
<comment type="caution">
    <text evidence="3">The sequence shown here is derived from an EMBL/GenBank/DDBJ whole genome shotgun (WGS) entry which is preliminary data.</text>
</comment>
<evidence type="ECO:0000313" key="3">
    <source>
        <dbReference type="EMBL" id="GAF68759.1"/>
    </source>
</evidence>
<evidence type="ECO:0000256" key="1">
    <source>
        <dbReference type="SAM" id="MobiDB-lite"/>
    </source>
</evidence>
<gene>
    <name evidence="3" type="ORF">S01H1_14843</name>
</gene>
<proteinExistence type="predicted"/>
<protein>
    <recommendedName>
        <fullName evidence="2">Response regulatory domain-containing protein</fullName>
    </recommendedName>
</protein>
<dbReference type="GO" id="GO:0000160">
    <property type="term" value="P:phosphorelay signal transduction system"/>
    <property type="evidence" value="ECO:0007669"/>
    <property type="project" value="InterPro"/>
</dbReference>
<dbReference type="PROSITE" id="PS50110">
    <property type="entry name" value="RESPONSE_REGULATORY"/>
    <property type="match status" value="1"/>
</dbReference>
<dbReference type="Gene3D" id="3.40.50.2300">
    <property type="match status" value="1"/>
</dbReference>
<dbReference type="AlphaFoldDB" id="X0RIT3"/>